<feature type="region of interest" description="Disordered" evidence="1">
    <location>
        <begin position="1125"/>
        <end position="1152"/>
    </location>
</feature>
<feature type="non-terminal residue" evidence="2">
    <location>
        <position position="1"/>
    </location>
</feature>
<reference evidence="2 3" key="1">
    <citation type="submission" date="2016-10" db="EMBL/GenBank/DDBJ databases">
        <authorList>
            <person name="de Groot N.N."/>
        </authorList>
    </citation>
    <scope>NUCLEOTIDE SEQUENCE [LARGE SCALE GENOMIC DNA]</scope>
    <source>
        <strain evidence="2 3">CGMCC 4.6945</strain>
    </source>
</reference>
<evidence type="ECO:0000313" key="3">
    <source>
        <dbReference type="Proteomes" id="UP000199012"/>
    </source>
</evidence>
<proteinExistence type="predicted"/>
<gene>
    <name evidence="2" type="ORF">SAMN05421867_1291</name>
</gene>
<evidence type="ECO:0000256" key="1">
    <source>
        <dbReference type="SAM" id="MobiDB-lite"/>
    </source>
</evidence>
<evidence type="ECO:0000313" key="2">
    <source>
        <dbReference type="EMBL" id="SFB42650.1"/>
    </source>
</evidence>
<feature type="region of interest" description="Disordered" evidence="1">
    <location>
        <begin position="490"/>
        <end position="553"/>
    </location>
</feature>
<dbReference type="Proteomes" id="UP000199012">
    <property type="component" value="Unassembled WGS sequence"/>
</dbReference>
<evidence type="ECO:0008006" key="4">
    <source>
        <dbReference type="Google" id="ProtNLM"/>
    </source>
</evidence>
<dbReference type="EMBL" id="FOKA01000029">
    <property type="protein sequence ID" value="SFB42650.1"/>
    <property type="molecule type" value="Genomic_DNA"/>
</dbReference>
<accession>A0A1I1B1Y8</accession>
<name>A0A1I1B1Y8_9CELL</name>
<feature type="compositionally biased region" description="Low complexity" evidence="1">
    <location>
        <begin position="606"/>
        <end position="641"/>
    </location>
</feature>
<sequence length="1152" mass="124028">HGWVYVTYTGLITARGVVSGHQLLQGVLARYALPHPTQDADELRRFFLEDSAALVDRFGGRIGAVLLGQAYVAPVRRNPYSVVVVGSNGSKKTGLCALSMHHFGTAWDRSRPTASMTGNGSTLNSVRLVAHQAKDAVAFFDDVTPGGNSTAAQVRLGEMLQLLFNQEVRDRASRDGDGIRAGHVPHASGLFSSELMPKFGANARRALVVPLQRDELQLDDILHLDRIESRLGRATLQASMIGWAARDLERARQIVRDAATTYGETLRAAGRTSEEAEAAAYLWAGWTLMTTFLVDVGALELAEQRDWLQRAHQGLHEAIEAAQDPDSPLNAGLRLRELIASSLRSGVAHLTDVTTDDAPSDEGLAIRLGWRRVNLGMNDEHGYPRRRLEAKGLRAGYVNADAGEVLLDATSLESLIKASAAGLSEPFSMDAGTARRALHEVGVLKAQWDSHGAGRWRYTMKRTIACESSSVTGRAAQRMVTVLDLAALMGDEDDPTTPQQPTLPLAPIGGPPTPQPTSDGPFDGSPAPEPVSDTPAPPAPTPEPHEETDVESPDVAVTLLPEPGECSVCHHPARTAVGNMPVHAECWGAIARGDDEAFARIAGEAAEPQPAAVEPQPTPEPQAAAVEPQAAAEPATAAARAETVETRRDISPTSTRTAVRAGAPRPSATTRQSFAAAAAVVDAAGVHLSNGDQLPLPPIRHLGDLAELGYELRLGTQVVEPSRAAHGYADPGVVVVGAELAEQLGITTRGLPRDGADKGAAFAAAHTDHPALRAALEDGWCVAERVGTDLRGWTKMWRAGQPSVYVTFADLLPPSVRSGDADAATVARRLGLFSKVLGTGYHLSQHATGLDLMQRLRVKAKDEFVVHTPPRPALALGDPDLNWARPPMAEEAQLTYVHAYDRGGAHLAGVAGLELPVGEPTEFPEGRPFDPRLPGYWFVEIPASSNDWRFPHPLFKGMRSREFDWVTTPTLTLANELGYDLEVRQAWVWEQHARVLDPWYKRITAARTATDDESDPDLAAVRTMLKELYTRSIGMMGSRTHAEGTTTFYPERRHHIVAKARANLLRRIVQIGQDSGVWPLAVKTDTVVYASAEPDPIKAWPGDPKHLGRGLGQFKVEGTGLLADQLPHLQGPSWPDDGKALLTGRTPDDGSE</sequence>
<keyword evidence="3" id="KW-1185">Reference proteome</keyword>
<feature type="compositionally biased region" description="Low complexity" evidence="1">
    <location>
        <begin position="496"/>
        <end position="505"/>
    </location>
</feature>
<organism evidence="2 3">
    <name type="scientific">Cellulomonas marina</name>
    <dbReference type="NCBI Taxonomy" id="988821"/>
    <lineage>
        <taxon>Bacteria</taxon>
        <taxon>Bacillati</taxon>
        <taxon>Actinomycetota</taxon>
        <taxon>Actinomycetes</taxon>
        <taxon>Micrococcales</taxon>
        <taxon>Cellulomonadaceae</taxon>
        <taxon>Cellulomonas</taxon>
    </lineage>
</organism>
<dbReference type="AlphaFoldDB" id="A0A1I1B1Y8"/>
<feature type="region of interest" description="Disordered" evidence="1">
    <location>
        <begin position="606"/>
        <end position="670"/>
    </location>
</feature>
<protein>
    <recommendedName>
        <fullName evidence="4">DUF927 domain-containing protein</fullName>
    </recommendedName>
</protein>
<dbReference type="STRING" id="988821.SAMN05421867_1291"/>